<evidence type="ECO:0000256" key="1">
    <source>
        <dbReference type="SAM" id="MobiDB-lite"/>
    </source>
</evidence>
<feature type="region of interest" description="Disordered" evidence="1">
    <location>
        <begin position="173"/>
        <end position="193"/>
    </location>
</feature>
<reference evidence="3" key="1">
    <citation type="submission" date="2024-04" db="EMBL/GenBank/DDBJ databases">
        <authorList>
            <person name="Shaw F."/>
            <person name="Minotto A."/>
        </authorList>
    </citation>
    <scope>NUCLEOTIDE SEQUENCE [LARGE SCALE GENOMIC DNA]</scope>
</reference>
<dbReference type="PANTHER" id="PTHR42107">
    <property type="entry name" value="YALI0D24453P"/>
    <property type="match status" value="1"/>
</dbReference>
<evidence type="ECO:0008006" key="4">
    <source>
        <dbReference type="Google" id="ProtNLM"/>
    </source>
</evidence>
<keyword evidence="3" id="KW-1185">Reference proteome</keyword>
<organism evidence="2 3">
    <name type="scientific">Somion occarium</name>
    <dbReference type="NCBI Taxonomy" id="3059160"/>
    <lineage>
        <taxon>Eukaryota</taxon>
        <taxon>Fungi</taxon>
        <taxon>Dikarya</taxon>
        <taxon>Basidiomycota</taxon>
        <taxon>Agaricomycotina</taxon>
        <taxon>Agaricomycetes</taxon>
        <taxon>Polyporales</taxon>
        <taxon>Cerrenaceae</taxon>
        <taxon>Somion</taxon>
    </lineage>
</organism>
<gene>
    <name evidence="2" type="ORF">GFSPODELE1_LOCUS551</name>
</gene>
<dbReference type="PANTHER" id="PTHR42107:SF1">
    <property type="entry name" value="WHIM1 DOMAIN-CONTAINING PROTEIN"/>
    <property type="match status" value="1"/>
</dbReference>
<feature type="compositionally biased region" description="Acidic residues" evidence="1">
    <location>
        <begin position="329"/>
        <end position="353"/>
    </location>
</feature>
<name>A0ABP1CK52_9APHY</name>
<feature type="region of interest" description="Disordered" evidence="1">
    <location>
        <begin position="312"/>
        <end position="419"/>
    </location>
</feature>
<evidence type="ECO:0000313" key="2">
    <source>
        <dbReference type="EMBL" id="CAL1695004.1"/>
    </source>
</evidence>
<dbReference type="Proteomes" id="UP001497453">
    <property type="component" value="Chromosome 1"/>
</dbReference>
<feature type="region of interest" description="Disordered" evidence="1">
    <location>
        <begin position="477"/>
        <end position="543"/>
    </location>
</feature>
<feature type="compositionally biased region" description="Polar residues" evidence="1">
    <location>
        <begin position="489"/>
        <end position="504"/>
    </location>
</feature>
<feature type="compositionally biased region" description="Polar residues" evidence="1">
    <location>
        <begin position="532"/>
        <end position="543"/>
    </location>
</feature>
<dbReference type="EMBL" id="OZ037944">
    <property type="protein sequence ID" value="CAL1695004.1"/>
    <property type="molecule type" value="Genomic_DNA"/>
</dbReference>
<sequence>MKTAPIVASSEKKGHICPPSNAAHPRDRWESLFVYGFICKFTQLRNKVEGLETPMDFEEALLFPEAHPVITQILARFVLNLRPQTRNLSSDVISSTVASLLQEYFKSSERTVFWNDELKMNEDPFHSLPNGFWSADWDLKLRILRQLVELQLCHSAEVKALIDRAWGVIHNKHKKHETTSAPPPPNDPHSMENLQLIPLGQDKERKRYWVIDDSPRVYISTNPWKMTATFQTISSTRDEYLAIIDKVKDSSPGEYTPGARWSKLDAAHLALIQALEDRLPAIDAEIARIQRAKKKIEQRQLLIAQADLRETRTRRRTTRPDYAYMNGPDSEEDNDEYVQEEYEEQDEFDDDDFLNFRTDEPSGSRRTATGRRRSTRSRPNGDAGDDQEWSEWRGERRSTRLGAPSDMQLDGPPPPKRARTVDSIVSATSVDASQQSNSSSLKIKINGAAAIKPTETIVEAVAGKKKSKFWFYAVEPINPPSQPVPQAMPSRSSNGTGPSHSNGYHSGAEQMTEDTDNPPSTNGDPYEKSLEGSLSPTSSMDES</sequence>
<protein>
    <recommendedName>
        <fullName evidence="4">WHIM1 domain-containing protein</fullName>
    </recommendedName>
</protein>
<proteinExistence type="predicted"/>
<accession>A0ABP1CK52</accession>
<evidence type="ECO:0000313" key="3">
    <source>
        <dbReference type="Proteomes" id="UP001497453"/>
    </source>
</evidence>